<dbReference type="OrthoDB" id="10003267at2759"/>
<evidence type="ECO:0000313" key="6">
    <source>
        <dbReference type="Proteomes" id="UP000663852"/>
    </source>
</evidence>
<dbReference type="Proteomes" id="UP000663828">
    <property type="component" value="Unassembled WGS sequence"/>
</dbReference>
<comment type="caution">
    <text evidence="3">The sequence shown here is derived from an EMBL/GenBank/DDBJ whole genome shotgun (WGS) entry which is preliminary data.</text>
</comment>
<dbReference type="InterPro" id="IPR029236">
    <property type="entry name" value="DUF4618"/>
</dbReference>
<keyword evidence="5" id="KW-1185">Reference proteome</keyword>
<evidence type="ECO:0000313" key="4">
    <source>
        <dbReference type="EMBL" id="CAF1604797.1"/>
    </source>
</evidence>
<feature type="coiled-coil region" evidence="1">
    <location>
        <begin position="284"/>
        <end position="321"/>
    </location>
</feature>
<feature type="coiled-coil region" evidence="1">
    <location>
        <begin position="158"/>
        <end position="209"/>
    </location>
</feature>
<accession>A0A814X650</accession>
<proteinExistence type="predicted"/>
<organism evidence="3 6">
    <name type="scientific">Adineta ricciae</name>
    <name type="common">Rotifer</name>
    <dbReference type="NCBI Taxonomy" id="249248"/>
    <lineage>
        <taxon>Eukaryota</taxon>
        <taxon>Metazoa</taxon>
        <taxon>Spiralia</taxon>
        <taxon>Gnathifera</taxon>
        <taxon>Rotifera</taxon>
        <taxon>Eurotatoria</taxon>
        <taxon>Bdelloidea</taxon>
        <taxon>Adinetida</taxon>
        <taxon>Adinetidae</taxon>
        <taxon>Adineta</taxon>
    </lineage>
</organism>
<protein>
    <submittedName>
        <fullName evidence="3">Uncharacterized protein</fullName>
    </submittedName>
</protein>
<evidence type="ECO:0000256" key="1">
    <source>
        <dbReference type="SAM" id="Coils"/>
    </source>
</evidence>
<dbReference type="EMBL" id="CAJNOJ010000155">
    <property type="protein sequence ID" value="CAF1211689.1"/>
    <property type="molecule type" value="Genomic_DNA"/>
</dbReference>
<keyword evidence="1" id="KW-0175">Coiled coil</keyword>
<feature type="region of interest" description="Disordered" evidence="2">
    <location>
        <begin position="40"/>
        <end position="59"/>
    </location>
</feature>
<evidence type="ECO:0000256" key="2">
    <source>
        <dbReference type="SAM" id="MobiDB-lite"/>
    </source>
</evidence>
<dbReference type="EMBL" id="CAJNOR010006845">
    <property type="protein sequence ID" value="CAF1604797.1"/>
    <property type="molecule type" value="Genomic_DNA"/>
</dbReference>
<dbReference type="PANTHER" id="PTHR28574">
    <property type="entry name" value="RIKEN CDNA 6820408C15"/>
    <property type="match status" value="1"/>
</dbReference>
<dbReference type="PANTHER" id="PTHR28574:SF1">
    <property type="entry name" value="RIKEN CDNA 6820408C15 GENE"/>
    <property type="match status" value="1"/>
</dbReference>
<reference evidence="3" key="1">
    <citation type="submission" date="2021-02" db="EMBL/GenBank/DDBJ databases">
        <authorList>
            <person name="Nowell W R."/>
        </authorList>
    </citation>
    <scope>NUCLEOTIDE SEQUENCE</scope>
</reference>
<sequence>MNTNFSSSRESSAAVGLNAFQNKFSNTVIDYSPWMRQQARSAPPVKPKPTVIVHPPPERGETKCSEVCCRHLRKKSAPGQHVIPDNPEKIQWLTFQLHMHQTRIETFLQRENQLKEDNAKLREMIINTERSSHETVAANLRRFDQYKKTISLVETKQSEEKQELLEAINSERKRIVNELEMYENQVLELDEQIAEQQQLLKKLKTYKDTEYPEKERILQKLLQEIDEINLFDSEEVDELTRILEKQQKHYLDKLQTTVARVREEQATAAFSTMHKSYLLVALDNDHMRQEINIQEEKLRLIEIEIEHIRKLNAQLKQQQKEAFHPRTLFPHVFRHETLPICTPDMDIVLDLPDRRSPLPV</sequence>
<name>A0A814X650_ADIRI</name>
<gene>
    <name evidence="3" type="ORF">EDS130_LOCUS25922</name>
    <name evidence="4" type="ORF">XAT740_LOCUS48148</name>
</gene>
<dbReference type="Pfam" id="PF15397">
    <property type="entry name" value="DUF4618"/>
    <property type="match status" value="1"/>
</dbReference>
<evidence type="ECO:0000313" key="5">
    <source>
        <dbReference type="Proteomes" id="UP000663828"/>
    </source>
</evidence>
<dbReference type="Proteomes" id="UP000663852">
    <property type="component" value="Unassembled WGS sequence"/>
</dbReference>
<dbReference type="AlphaFoldDB" id="A0A814X650"/>
<evidence type="ECO:0000313" key="3">
    <source>
        <dbReference type="EMBL" id="CAF1211689.1"/>
    </source>
</evidence>
<feature type="coiled-coil region" evidence="1">
    <location>
        <begin position="104"/>
        <end position="131"/>
    </location>
</feature>